<protein>
    <submittedName>
        <fullName evidence="2">Uncharacterized protein</fullName>
    </submittedName>
</protein>
<proteinExistence type="predicted"/>
<dbReference type="RefSeq" id="WP_386803261.1">
    <property type="nucleotide sequence ID" value="NZ_JBHTMU010000016.1"/>
</dbReference>
<keyword evidence="1" id="KW-0732">Signal</keyword>
<accession>A0ABW3ZI53</accession>
<reference evidence="3" key="1">
    <citation type="journal article" date="2019" name="Int. J. Syst. Evol. Microbiol.">
        <title>The Global Catalogue of Microorganisms (GCM) 10K type strain sequencing project: providing services to taxonomists for standard genome sequencing and annotation.</title>
        <authorList>
            <consortium name="The Broad Institute Genomics Platform"/>
            <consortium name="The Broad Institute Genome Sequencing Center for Infectious Disease"/>
            <person name="Wu L."/>
            <person name="Ma J."/>
        </authorList>
    </citation>
    <scope>NUCLEOTIDE SEQUENCE [LARGE SCALE GENOMIC DNA]</scope>
    <source>
        <strain evidence="3">CCUG 62953</strain>
    </source>
</reference>
<dbReference type="EMBL" id="JBHTMU010000016">
    <property type="protein sequence ID" value="MFD1342836.1"/>
    <property type="molecule type" value="Genomic_DNA"/>
</dbReference>
<evidence type="ECO:0000313" key="2">
    <source>
        <dbReference type="EMBL" id="MFD1342836.1"/>
    </source>
</evidence>
<name>A0ABW3ZI53_9RHOB</name>
<dbReference type="Proteomes" id="UP001597135">
    <property type="component" value="Unassembled WGS sequence"/>
</dbReference>
<gene>
    <name evidence="2" type="ORF">ACFQ4E_10430</name>
</gene>
<dbReference type="PROSITE" id="PS51257">
    <property type="entry name" value="PROKAR_LIPOPROTEIN"/>
    <property type="match status" value="1"/>
</dbReference>
<evidence type="ECO:0000313" key="3">
    <source>
        <dbReference type="Proteomes" id="UP001597135"/>
    </source>
</evidence>
<keyword evidence="3" id="KW-1185">Reference proteome</keyword>
<evidence type="ECO:0000256" key="1">
    <source>
        <dbReference type="SAM" id="SignalP"/>
    </source>
</evidence>
<sequence length="139" mass="14633">MTRVTLVTGAALCALLAACSSGGGGGGSDLPRQVALLERFVDEVDKVRAPEPDELTGSVEMAGLMGLDIRENSSVPADEDRVILGDARMTFDFDRSSVSGRAGNFSEFGGPYDADTPEDVRLIGTYSGQLRVTESDITD</sequence>
<feature type="chain" id="PRO_5046008068" evidence="1">
    <location>
        <begin position="24"/>
        <end position="139"/>
    </location>
</feature>
<comment type="caution">
    <text evidence="2">The sequence shown here is derived from an EMBL/GenBank/DDBJ whole genome shotgun (WGS) entry which is preliminary data.</text>
</comment>
<feature type="signal peptide" evidence="1">
    <location>
        <begin position="1"/>
        <end position="23"/>
    </location>
</feature>
<organism evidence="2 3">
    <name type="scientific">Litorisediminicola beolgyonensis</name>
    <dbReference type="NCBI Taxonomy" id="1173614"/>
    <lineage>
        <taxon>Bacteria</taxon>
        <taxon>Pseudomonadati</taxon>
        <taxon>Pseudomonadota</taxon>
        <taxon>Alphaproteobacteria</taxon>
        <taxon>Rhodobacterales</taxon>
        <taxon>Paracoccaceae</taxon>
        <taxon>Litorisediminicola</taxon>
    </lineage>
</organism>